<organism evidence="14 15">
    <name type="scientific">Rhizobium glycinendophyticum</name>
    <dbReference type="NCBI Taxonomy" id="2589807"/>
    <lineage>
        <taxon>Bacteria</taxon>
        <taxon>Pseudomonadati</taxon>
        <taxon>Pseudomonadota</taxon>
        <taxon>Alphaproteobacteria</taxon>
        <taxon>Hyphomicrobiales</taxon>
        <taxon>Rhizobiaceae</taxon>
        <taxon>Rhizobium/Agrobacterium group</taxon>
        <taxon>Rhizobium</taxon>
    </lineage>
</organism>
<feature type="active site" evidence="11">
    <location>
        <position position="180"/>
    </location>
</feature>
<comment type="function">
    <text evidence="11">Site-specific tyrosine recombinase, which acts by catalyzing the cutting and rejoining of the recombining DNA molecules. The XerC-XerD complex is essential to convert dimers of the bacterial chromosome into monomers to permit their segregation at cell division. It also contributes to the segregational stability of plasmids.</text>
</comment>
<keyword evidence="7 11" id="KW-0229">DNA integration</keyword>
<dbReference type="NCBIfam" id="TIGR02225">
    <property type="entry name" value="recomb_XerD"/>
    <property type="match status" value="1"/>
</dbReference>
<evidence type="ECO:0000256" key="5">
    <source>
        <dbReference type="ARBA" id="ARBA00022618"/>
    </source>
</evidence>
<dbReference type="GO" id="GO:0005737">
    <property type="term" value="C:cytoplasm"/>
    <property type="evidence" value="ECO:0007669"/>
    <property type="project" value="UniProtKB-SubCell"/>
</dbReference>
<feature type="domain" description="Core-binding (CB)" evidence="13">
    <location>
        <begin position="3"/>
        <end position="88"/>
    </location>
</feature>
<keyword evidence="15" id="KW-1185">Reference proteome</keyword>
<dbReference type="Gene3D" id="1.10.443.10">
    <property type="entry name" value="Intergrase catalytic core"/>
    <property type="match status" value="1"/>
</dbReference>
<keyword evidence="6 11" id="KW-0159">Chromosome partition</keyword>
<keyword evidence="9 11" id="KW-0233">DNA recombination</keyword>
<comment type="caution">
    <text evidence="14">The sequence shown here is derived from an EMBL/GenBank/DDBJ whole genome shotgun (WGS) entry which is preliminary data.</text>
</comment>
<reference evidence="14 15" key="1">
    <citation type="submission" date="2019-06" db="EMBL/GenBank/DDBJ databases">
        <title>Rhizobium sp. CL12 isolated from roots of soybean.</title>
        <authorList>
            <person name="Wang C."/>
        </authorList>
    </citation>
    <scope>NUCLEOTIDE SEQUENCE [LARGE SCALE GENOMIC DNA]</scope>
    <source>
        <strain evidence="14 15">CL12</strain>
    </source>
</reference>
<sequence length="313" mass="34520">MSDLSGARVDAFLEMLSAERGAATNTLLSYERDLEDLASFLSVRKVSIGNASRDDLVAYLADLSRRGFQPTSQARRLSAMRQFYKFLYAENLRGDDPTAILDAPKKARSLPKILTVEDVGGMLTLAEEESRMEGPDQPQRIRRLALLELLYATGMRVSELVSLPAKVLTQEGRFLVVKGKGNKERLVPLSRTAIEALARYGAIRAENPVHAASPFLFPAASKEGHLPRQVFARELKDLAIRAGLSADAVSPHVLRHAFASHLLGNGADLRVVQELLGHSDISTTQIYTHVLDERLQQLVQTHHPLAKQAKNPD</sequence>
<dbReference type="OrthoDB" id="9801717at2"/>
<dbReference type="GO" id="GO:0006313">
    <property type="term" value="P:DNA transposition"/>
    <property type="evidence" value="ECO:0007669"/>
    <property type="project" value="UniProtKB-UniRule"/>
</dbReference>
<dbReference type="InterPro" id="IPR011932">
    <property type="entry name" value="Recomb_XerD"/>
</dbReference>
<keyword evidence="10 11" id="KW-0131">Cell cycle</keyword>
<dbReference type="Pfam" id="PF00589">
    <property type="entry name" value="Phage_integrase"/>
    <property type="match status" value="1"/>
</dbReference>
<evidence type="ECO:0000256" key="8">
    <source>
        <dbReference type="ARBA" id="ARBA00023125"/>
    </source>
</evidence>
<dbReference type="PANTHER" id="PTHR30349:SF90">
    <property type="entry name" value="TYROSINE RECOMBINASE XERD"/>
    <property type="match status" value="1"/>
</dbReference>
<dbReference type="InterPro" id="IPR023009">
    <property type="entry name" value="Tyrosine_recombinase_XerC/XerD"/>
</dbReference>
<comment type="similarity">
    <text evidence="2 11">Belongs to the 'phage' integrase family. XerD subfamily.</text>
</comment>
<dbReference type="GO" id="GO:0051301">
    <property type="term" value="P:cell division"/>
    <property type="evidence" value="ECO:0007669"/>
    <property type="project" value="UniProtKB-KW"/>
</dbReference>
<dbReference type="PROSITE" id="PS51898">
    <property type="entry name" value="TYR_RECOMBINASE"/>
    <property type="match status" value="1"/>
</dbReference>
<feature type="active site" evidence="11">
    <location>
        <position position="252"/>
    </location>
</feature>
<dbReference type="GO" id="GO:0003677">
    <property type="term" value="F:DNA binding"/>
    <property type="evidence" value="ECO:0007669"/>
    <property type="project" value="UniProtKB-UniRule"/>
</dbReference>
<evidence type="ECO:0000256" key="3">
    <source>
        <dbReference type="ARBA" id="ARBA00015810"/>
    </source>
</evidence>
<accession>A0A504TWY7</accession>
<evidence type="ECO:0000256" key="10">
    <source>
        <dbReference type="ARBA" id="ARBA00023306"/>
    </source>
</evidence>
<dbReference type="InterPro" id="IPR011010">
    <property type="entry name" value="DNA_brk_join_enz"/>
</dbReference>
<dbReference type="SUPFAM" id="SSF56349">
    <property type="entry name" value="DNA breaking-rejoining enzymes"/>
    <property type="match status" value="1"/>
</dbReference>
<proteinExistence type="inferred from homology"/>
<evidence type="ECO:0000256" key="9">
    <source>
        <dbReference type="ARBA" id="ARBA00023172"/>
    </source>
</evidence>
<keyword evidence="5 11" id="KW-0132">Cell division</keyword>
<keyword evidence="4 11" id="KW-0963">Cytoplasm</keyword>
<comment type="subunit">
    <text evidence="11">Forms a cyclic heterotetrameric complex composed of two molecules of XerC and two molecules of XerD.</text>
</comment>
<dbReference type="InterPro" id="IPR050090">
    <property type="entry name" value="Tyrosine_recombinase_XerCD"/>
</dbReference>
<feature type="active site" evidence="11">
    <location>
        <position position="156"/>
    </location>
</feature>
<dbReference type="GO" id="GO:0009037">
    <property type="term" value="F:tyrosine-based site-specific recombinase activity"/>
    <property type="evidence" value="ECO:0007669"/>
    <property type="project" value="UniProtKB-UniRule"/>
</dbReference>
<evidence type="ECO:0000259" key="13">
    <source>
        <dbReference type="PROSITE" id="PS51900"/>
    </source>
</evidence>
<evidence type="ECO:0000256" key="11">
    <source>
        <dbReference type="HAMAP-Rule" id="MF_01807"/>
    </source>
</evidence>
<evidence type="ECO:0000259" key="12">
    <source>
        <dbReference type="PROSITE" id="PS51898"/>
    </source>
</evidence>
<dbReference type="HAMAP" id="MF_01807">
    <property type="entry name" value="Recomb_XerD"/>
    <property type="match status" value="1"/>
</dbReference>
<feature type="active site" description="O-(3'-phospho-DNA)-tyrosine intermediate" evidence="11">
    <location>
        <position position="287"/>
    </location>
</feature>
<dbReference type="GO" id="GO:0007059">
    <property type="term" value="P:chromosome segregation"/>
    <property type="evidence" value="ECO:0007669"/>
    <property type="project" value="UniProtKB-UniRule"/>
</dbReference>
<dbReference type="InterPro" id="IPR002104">
    <property type="entry name" value="Integrase_catalytic"/>
</dbReference>
<keyword evidence="8 11" id="KW-0238">DNA-binding</keyword>
<evidence type="ECO:0000313" key="14">
    <source>
        <dbReference type="EMBL" id="TPP07014.1"/>
    </source>
</evidence>
<dbReference type="Gene3D" id="1.10.150.130">
    <property type="match status" value="1"/>
</dbReference>
<dbReference type="HAMAP" id="MF_01808">
    <property type="entry name" value="Recomb_XerC_XerD"/>
    <property type="match status" value="1"/>
</dbReference>
<comment type="subcellular location">
    <subcellularLocation>
        <location evidence="1 11">Cytoplasm</location>
    </subcellularLocation>
</comment>
<dbReference type="EMBL" id="VFYP01000002">
    <property type="protein sequence ID" value="TPP07014.1"/>
    <property type="molecule type" value="Genomic_DNA"/>
</dbReference>
<protein>
    <recommendedName>
        <fullName evidence="3 11">Tyrosine recombinase XerD</fullName>
    </recommendedName>
</protein>
<evidence type="ECO:0000256" key="1">
    <source>
        <dbReference type="ARBA" id="ARBA00004496"/>
    </source>
</evidence>
<dbReference type="InterPro" id="IPR010998">
    <property type="entry name" value="Integrase_recombinase_N"/>
</dbReference>
<dbReference type="CDD" id="cd00798">
    <property type="entry name" value="INT_XerDC_C"/>
    <property type="match status" value="1"/>
</dbReference>
<dbReference type="InterPro" id="IPR044068">
    <property type="entry name" value="CB"/>
</dbReference>
<dbReference type="InterPro" id="IPR004107">
    <property type="entry name" value="Integrase_SAM-like_N"/>
</dbReference>
<dbReference type="RefSeq" id="WP_140829479.1">
    <property type="nucleotide sequence ID" value="NZ_VFYP01000002.1"/>
</dbReference>
<dbReference type="Proteomes" id="UP000316429">
    <property type="component" value="Unassembled WGS sequence"/>
</dbReference>
<evidence type="ECO:0000256" key="4">
    <source>
        <dbReference type="ARBA" id="ARBA00022490"/>
    </source>
</evidence>
<feature type="domain" description="Tyr recombinase" evidence="12">
    <location>
        <begin position="109"/>
        <end position="300"/>
    </location>
</feature>
<evidence type="ECO:0000313" key="15">
    <source>
        <dbReference type="Proteomes" id="UP000316429"/>
    </source>
</evidence>
<gene>
    <name evidence="11 14" type="primary">xerD</name>
    <name evidence="14" type="ORF">FJQ55_15235</name>
</gene>
<dbReference type="AlphaFoldDB" id="A0A504TWY7"/>
<dbReference type="InterPro" id="IPR013762">
    <property type="entry name" value="Integrase-like_cat_sf"/>
</dbReference>
<dbReference type="PROSITE" id="PS51900">
    <property type="entry name" value="CB"/>
    <property type="match status" value="1"/>
</dbReference>
<dbReference type="Pfam" id="PF02899">
    <property type="entry name" value="Phage_int_SAM_1"/>
    <property type="match status" value="1"/>
</dbReference>
<evidence type="ECO:0000256" key="2">
    <source>
        <dbReference type="ARBA" id="ARBA00010450"/>
    </source>
</evidence>
<dbReference type="NCBIfam" id="NF001399">
    <property type="entry name" value="PRK00283.1"/>
    <property type="match status" value="1"/>
</dbReference>
<feature type="active site" evidence="11">
    <location>
        <position position="278"/>
    </location>
</feature>
<feature type="active site" evidence="11">
    <location>
        <position position="255"/>
    </location>
</feature>
<evidence type="ECO:0000256" key="6">
    <source>
        <dbReference type="ARBA" id="ARBA00022829"/>
    </source>
</evidence>
<evidence type="ECO:0000256" key="7">
    <source>
        <dbReference type="ARBA" id="ARBA00022908"/>
    </source>
</evidence>
<dbReference type="PANTHER" id="PTHR30349">
    <property type="entry name" value="PHAGE INTEGRASE-RELATED"/>
    <property type="match status" value="1"/>
</dbReference>
<name>A0A504TWY7_9HYPH</name>